<dbReference type="Gene3D" id="2.60.40.2300">
    <property type="entry name" value="Neutral/alkaline non-lysosomal ceramidase, C-terminal domain"/>
    <property type="match status" value="1"/>
</dbReference>
<dbReference type="PANTHER" id="PTHR12670:SF1">
    <property type="entry name" value="NEUTRAL CERAMIDASE"/>
    <property type="match status" value="1"/>
</dbReference>
<dbReference type="EMBL" id="ANHZ02000002">
    <property type="protein sequence ID" value="EME37767.1"/>
    <property type="molecule type" value="Genomic_DNA"/>
</dbReference>
<dbReference type="InterPro" id="IPR038445">
    <property type="entry name" value="NCDase_C_sf"/>
</dbReference>
<dbReference type="AlphaFoldDB" id="M2WGR7"/>
<feature type="active site" description="Nucleophile" evidence="3">
    <location>
        <position position="24"/>
    </location>
</feature>
<name>M2WGR7_9MICC</name>
<dbReference type="GO" id="GO:0016020">
    <property type="term" value="C:membrane"/>
    <property type="evidence" value="ECO:0007669"/>
    <property type="project" value="GOC"/>
</dbReference>
<gene>
    <name evidence="9" type="ORF">C884_01141</name>
</gene>
<dbReference type="Pfam" id="PF04734">
    <property type="entry name" value="Ceramidase_alk"/>
    <property type="match status" value="1"/>
</dbReference>
<feature type="region of interest" description="Disordered" evidence="6">
    <location>
        <begin position="344"/>
        <end position="371"/>
    </location>
</feature>
<dbReference type="InterPro" id="IPR006823">
    <property type="entry name" value="Ceramidase_alk"/>
</dbReference>
<organism evidence="9 10">
    <name type="scientific">Kocuria palustris PEL</name>
    <dbReference type="NCBI Taxonomy" id="1236550"/>
    <lineage>
        <taxon>Bacteria</taxon>
        <taxon>Bacillati</taxon>
        <taxon>Actinomycetota</taxon>
        <taxon>Actinomycetes</taxon>
        <taxon>Micrococcales</taxon>
        <taxon>Micrococcaceae</taxon>
        <taxon>Kocuria</taxon>
    </lineage>
</organism>
<feature type="domain" description="Neutral/alkaline non-lysosomal ceramidase N-terminal" evidence="7">
    <location>
        <begin position="5"/>
        <end position="249"/>
    </location>
</feature>
<dbReference type="EC" id="3.5.1.23" evidence="5"/>
<dbReference type="GO" id="GO:0017040">
    <property type="term" value="F:N-acylsphingosine amidohydrolase activity"/>
    <property type="evidence" value="ECO:0007669"/>
    <property type="project" value="UniProtKB-UniRule"/>
</dbReference>
<evidence type="ECO:0000256" key="3">
    <source>
        <dbReference type="PIRSR" id="PIRSR606823-1"/>
    </source>
</evidence>
<evidence type="ECO:0000259" key="8">
    <source>
        <dbReference type="Pfam" id="PF17048"/>
    </source>
</evidence>
<feature type="compositionally biased region" description="Polar residues" evidence="6">
    <location>
        <begin position="347"/>
        <end position="359"/>
    </location>
</feature>
<evidence type="ECO:0000313" key="10">
    <source>
        <dbReference type="Proteomes" id="UP000009877"/>
    </source>
</evidence>
<sequence length="371" mass="39679">MHLTAQQRPEFVAAFANSNSGDISPNLNRSPGSGPTDDEFENTPEIGTRQADAVRSQLASSGDPVGSGVASRITYVDMRGYQVRPEFSGTGRTERTGWAILGTAFGAGSQEDGPGPSIFSEELWNNPFSATLASWRYRVDRYEAAIHAPKSTLLSVGAMGWVQHQVPVQLIRLGRLWLAVMPGEVTAAVGVMYRRAVAEATGAQERDVIIQATSNGCTHYVTTRWEYESQQYEGGATVYGKHSAAAYCQILDGLARAIVDDTEVALGLVPRDESAKALRSLQGADGADLPMPMRAFGDVWTQPVGVTAGQVARAVFVGANPNNNVRHGGSYLVLERQADGAWRTAPGSASATTRTSTHGFSGRTGCSRARW</sequence>
<keyword evidence="4" id="KW-0862">Zinc</keyword>
<keyword evidence="10" id="KW-1185">Reference proteome</keyword>
<dbReference type="GO" id="GO:0046514">
    <property type="term" value="P:ceramide catabolic process"/>
    <property type="evidence" value="ECO:0007669"/>
    <property type="project" value="InterPro"/>
</dbReference>
<evidence type="ECO:0000256" key="6">
    <source>
        <dbReference type="SAM" id="MobiDB-lite"/>
    </source>
</evidence>
<feature type="domain" description="Neutral/alkaline non-lysosomal ceramidase C-terminal" evidence="8">
    <location>
        <begin position="253"/>
        <end position="352"/>
    </location>
</feature>
<protein>
    <recommendedName>
        <fullName evidence="5">Neutral ceramidase</fullName>
        <ecNumber evidence="5">3.5.1.23</ecNumber>
    </recommendedName>
</protein>
<comment type="cofactor">
    <cofactor evidence="4">
        <name>Zn(2+)</name>
        <dbReference type="ChEBI" id="CHEBI:29105"/>
    </cofactor>
    <text evidence="4">Binds 1 zinc ion per subunit.</text>
</comment>
<comment type="catalytic activity">
    <reaction evidence="5">
        <text>an N-acylsphing-4-enine + H2O = sphing-4-enine + a fatty acid</text>
        <dbReference type="Rhea" id="RHEA:20856"/>
        <dbReference type="ChEBI" id="CHEBI:15377"/>
        <dbReference type="ChEBI" id="CHEBI:28868"/>
        <dbReference type="ChEBI" id="CHEBI:52639"/>
        <dbReference type="ChEBI" id="CHEBI:57756"/>
        <dbReference type="EC" id="3.5.1.23"/>
    </reaction>
</comment>
<evidence type="ECO:0000256" key="2">
    <source>
        <dbReference type="ARBA" id="ARBA00022801"/>
    </source>
</evidence>
<dbReference type="InterPro" id="IPR031329">
    <property type="entry name" value="NEUT/ALK_ceramidase_N"/>
</dbReference>
<proteinExistence type="inferred from homology"/>
<feature type="region of interest" description="Disordered" evidence="6">
    <location>
        <begin position="14"/>
        <end position="43"/>
    </location>
</feature>
<feature type="compositionally biased region" description="Polar residues" evidence="6">
    <location>
        <begin position="16"/>
        <end position="33"/>
    </location>
</feature>
<keyword evidence="5" id="KW-0746">Sphingolipid metabolism</keyword>
<feature type="binding site" evidence="4">
    <location>
        <position position="184"/>
    </location>
    <ligand>
        <name>Zn(2+)</name>
        <dbReference type="ChEBI" id="CHEBI:29105"/>
    </ligand>
</feature>
<dbReference type="InterPro" id="IPR031331">
    <property type="entry name" value="NEUT/ALK_ceramidase_C"/>
</dbReference>
<dbReference type="Pfam" id="PF17048">
    <property type="entry name" value="Ceramidse_alk_C"/>
    <property type="match status" value="1"/>
</dbReference>
<comment type="caution">
    <text evidence="9">The sequence shown here is derived from an EMBL/GenBank/DDBJ whole genome shotgun (WGS) entry which is preliminary data.</text>
</comment>
<keyword evidence="2 5" id="KW-0378">Hydrolase</keyword>
<keyword evidence="5" id="KW-0443">Lipid metabolism</keyword>
<accession>M2WGR7</accession>
<dbReference type="GO" id="GO:0005576">
    <property type="term" value="C:extracellular region"/>
    <property type="evidence" value="ECO:0007669"/>
    <property type="project" value="TreeGrafter"/>
</dbReference>
<evidence type="ECO:0000256" key="4">
    <source>
        <dbReference type="PIRSR" id="PIRSR606823-2"/>
    </source>
</evidence>
<dbReference type="Proteomes" id="UP000009877">
    <property type="component" value="Unassembled WGS sequence"/>
</dbReference>
<reference evidence="9 10" key="1">
    <citation type="journal article" date="2014" name="Genome Announc.">
        <title>Draft Genome Sequence of Kocuria palustris PEL.</title>
        <authorList>
            <person name="Sharma G."/>
            <person name="Khatri I."/>
            <person name="Subramanian S."/>
        </authorList>
    </citation>
    <scope>NUCLEOTIDE SEQUENCE [LARGE SCALE GENOMIC DNA]</scope>
    <source>
        <strain evidence="9 10">PEL</strain>
    </source>
</reference>
<evidence type="ECO:0000256" key="5">
    <source>
        <dbReference type="RuleBase" id="RU366019"/>
    </source>
</evidence>
<comment type="similarity">
    <text evidence="1 5">Belongs to the neutral ceramidase family.</text>
</comment>
<dbReference type="GO" id="GO:0042759">
    <property type="term" value="P:long-chain fatty acid biosynthetic process"/>
    <property type="evidence" value="ECO:0007669"/>
    <property type="project" value="TreeGrafter"/>
</dbReference>
<dbReference type="GO" id="GO:0046512">
    <property type="term" value="P:sphingosine biosynthetic process"/>
    <property type="evidence" value="ECO:0007669"/>
    <property type="project" value="TreeGrafter"/>
</dbReference>
<dbReference type="PANTHER" id="PTHR12670">
    <property type="entry name" value="CERAMIDASE"/>
    <property type="match status" value="1"/>
</dbReference>
<feature type="binding site" evidence="4">
    <location>
        <position position="220"/>
    </location>
    <ligand>
        <name>Zn(2+)</name>
        <dbReference type="ChEBI" id="CHEBI:29105"/>
    </ligand>
</feature>
<keyword evidence="4" id="KW-0479">Metal-binding</keyword>
<dbReference type="GO" id="GO:0046872">
    <property type="term" value="F:metal ion binding"/>
    <property type="evidence" value="ECO:0007669"/>
    <property type="project" value="UniProtKB-KW"/>
</dbReference>
<evidence type="ECO:0000259" key="7">
    <source>
        <dbReference type="Pfam" id="PF04734"/>
    </source>
</evidence>
<evidence type="ECO:0000313" key="9">
    <source>
        <dbReference type="EMBL" id="EME37767.1"/>
    </source>
</evidence>
<evidence type="ECO:0000256" key="1">
    <source>
        <dbReference type="ARBA" id="ARBA00009835"/>
    </source>
</evidence>